<dbReference type="EMBL" id="PNBA02000005">
    <property type="protein sequence ID" value="KAG6422654.1"/>
    <property type="molecule type" value="Genomic_DNA"/>
</dbReference>
<reference evidence="6" key="1">
    <citation type="submission" date="2018-01" db="EMBL/GenBank/DDBJ databases">
        <authorList>
            <person name="Mao J.F."/>
        </authorList>
    </citation>
    <scope>NUCLEOTIDE SEQUENCE</scope>
    <source>
        <strain evidence="6">Huo1</strain>
        <tissue evidence="6">Leaf</tissue>
    </source>
</reference>
<dbReference type="AlphaFoldDB" id="A0A8X9A0N9"/>
<dbReference type="Proteomes" id="UP000298416">
    <property type="component" value="Unassembled WGS sequence"/>
</dbReference>
<organism evidence="6">
    <name type="scientific">Salvia splendens</name>
    <name type="common">Scarlet sage</name>
    <dbReference type="NCBI Taxonomy" id="180675"/>
    <lineage>
        <taxon>Eukaryota</taxon>
        <taxon>Viridiplantae</taxon>
        <taxon>Streptophyta</taxon>
        <taxon>Embryophyta</taxon>
        <taxon>Tracheophyta</taxon>
        <taxon>Spermatophyta</taxon>
        <taxon>Magnoliopsida</taxon>
        <taxon>eudicotyledons</taxon>
        <taxon>Gunneridae</taxon>
        <taxon>Pentapetalae</taxon>
        <taxon>asterids</taxon>
        <taxon>lamiids</taxon>
        <taxon>Lamiales</taxon>
        <taxon>Lamiaceae</taxon>
        <taxon>Nepetoideae</taxon>
        <taxon>Mentheae</taxon>
        <taxon>Salviinae</taxon>
        <taxon>Salvia</taxon>
        <taxon>Salvia subgen. Calosphace</taxon>
        <taxon>core Calosphace</taxon>
    </lineage>
</organism>
<comment type="subcellular location">
    <subcellularLocation>
        <location evidence="5">Cytoplasm</location>
    </subcellularLocation>
    <subcellularLocation>
        <location evidence="1 5">Golgi apparatus membrane</location>
        <topology evidence="1 5">Peripheral membrane protein</topology>
        <orientation evidence="5">Cytoplasmic side</orientation>
    </subcellularLocation>
    <subcellularLocation>
        <location evidence="5">Cytoplasmic vesicle</location>
        <location evidence="5">COPI-coated vesicle membrane</location>
        <topology evidence="5">Peripheral membrane protein</topology>
        <orientation evidence="5">Cytoplasmic side</orientation>
    </subcellularLocation>
</comment>
<comment type="caution">
    <text evidence="6">The sequence shown here is derived from an EMBL/GenBank/DDBJ whole genome shotgun (WGS) entry which is preliminary data.</text>
</comment>
<name>A0A8X9A0N9_SALSN</name>
<dbReference type="GO" id="GO:0000139">
    <property type="term" value="C:Golgi membrane"/>
    <property type="evidence" value="ECO:0007669"/>
    <property type="project" value="UniProtKB-SubCell"/>
</dbReference>
<dbReference type="GO" id="GO:0006890">
    <property type="term" value="P:retrograde vesicle-mediated transport, Golgi to endoplasmic reticulum"/>
    <property type="evidence" value="ECO:0007669"/>
    <property type="project" value="UniProtKB-UniRule"/>
</dbReference>
<evidence type="ECO:0000313" key="6">
    <source>
        <dbReference type="EMBL" id="KAG6422654.1"/>
    </source>
</evidence>
<comment type="function">
    <text evidence="5">The zeta subunit may be involved in regulating the coat assembly and, hence, the rate of biosynthetic protein transport due to its association-dissociation properties with the coatomer complex.</text>
</comment>
<evidence type="ECO:0000256" key="1">
    <source>
        <dbReference type="ARBA" id="ARBA00004395"/>
    </source>
</evidence>
<dbReference type="GO" id="GO:0030126">
    <property type="term" value="C:COPI vesicle coat"/>
    <property type="evidence" value="ECO:0007669"/>
    <property type="project" value="UniProtKB-UniRule"/>
</dbReference>
<accession>A0A8X9A0N9</accession>
<keyword evidence="5" id="KW-0931">ER-Golgi transport</keyword>
<evidence type="ECO:0000256" key="5">
    <source>
        <dbReference type="RuleBase" id="RU366053"/>
    </source>
</evidence>
<gene>
    <name evidence="6" type="ORF">SASPL_113031</name>
</gene>
<evidence type="ECO:0000256" key="3">
    <source>
        <dbReference type="ARBA" id="ARBA00011775"/>
    </source>
</evidence>
<reference evidence="6" key="2">
    <citation type="submission" date="2020-08" db="EMBL/GenBank/DDBJ databases">
        <title>Plant Genome Project.</title>
        <authorList>
            <person name="Zhang R.-G."/>
        </authorList>
    </citation>
    <scope>NUCLEOTIDE SEQUENCE</scope>
    <source>
        <strain evidence="6">Huo1</strain>
        <tissue evidence="6">Leaf</tissue>
    </source>
</reference>
<keyword evidence="5" id="KW-0813">Transport</keyword>
<dbReference type="PANTHER" id="PTHR11043:SF1">
    <property type="entry name" value="TSET COMPLEX MEMBER TSTD"/>
    <property type="match status" value="1"/>
</dbReference>
<dbReference type="GO" id="GO:0006886">
    <property type="term" value="P:intracellular protein transport"/>
    <property type="evidence" value="ECO:0007669"/>
    <property type="project" value="TreeGrafter"/>
</dbReference>
<protein>
    <recommendedName>
        <fullName evidence="5">Coatomer subunit zeta</fullName>
    </recommendedName>
</protein>
<keyword evidence="5" id="KW-0653">Protein transport</keyword>
<comment type="similarity">
    <text evidence="2 5">Belongs to the adaptor complexes small subunit family.</text>
</comment>
<keyword evidence="5" id="KW-0963">Cytoplasm</keyword>
<evidence type="ECO:0000313" key="7">
    <source>
        <dbReference type="Proteomes" id="UP000298416"/>
    </source>
</evidence>
<evidence type="ECO:0000256" key="4">
    <source>
        <dbReference type="ARBA" id="ARBA00023136"/>
    </source>
</evidence>
<evidence type="ECO:0000256" key="2">
    <source>
        <dbReference type="ARBA" id="ARBA00006972"/>
    </source>
</evidence>
<keyword evidence="7" id="KW-1185">Reference proteome</keyword>
<dbReference type="InterPro" id="IPR039652">
    <property type="entry name" value="Coatomer_zeta"/>
</dbReference>
<comment type="subunit">
    <text evidence="3 5">Oligomeric complex that consists of at least the alpha, beta, beta', gamma, delta, epsilon and zeta subunits.</text>
</comment>
<dbReference type="PANTHER" id="PTHR11043">
    <property type="entry name" value="ZETA-COAT PROTEIN"/>
    <property type="match status" value="1"/>
</dbReference>
<keyword evidence="5" id="KW-0968">Cytoplasmic vesicle</keyword>
<proteinExistence type="inferred from homology"/>
<keyword evidence="5" id="KW-0333">Golgi apparatus</keyword>
<dbReference type="Gene3D" id="3.30.450.60">
    <property type="match status" value="1"/>
</dbReference>
<keyword evidence="4 5" id="KW-0472">Membrane</keyword>
<dbReference type="GO" id="GO:0006891">
    <property type="term" value="P:intra-Golgi vesicle-mediated transport"/>
    <property type="evidence" value="ECO:0007669"/>
    <property type="project" value="TreeGrafter"/>
</dbReference>
<sequence length="187" mass="21439">MLPEPDSSSQYSSLHLHKFRNDTFDRLPVEKKCLIREFEGNVLVERGTFTLEIERIIFSGVGMRSSLLLITSIDNVQLRIYYNYFVICIISGCSKFCRCECSVIQVSVYCMQRVLGDVSMFVVGKDEYDELACNVITSAMKDLCEEPPTECPFLDKYGKICLCLDEIVWKSLVENTDKETCMIETTN</sequence>